<reference evidence="1 2" key="1">
    <citation type="submission" date="2023-07" db="EMBL/GenBank/DDBJ databases">
        <title>Genomic Encyclopedia of Type Strains, Phase IV (KMG-IV): sequencing the most valuable type-strain genomes for metagenomic binning, comparative biology and taxonomic classification.</title>
        <authorList>
            <person name="Goeker M."/>
        </authorList>
    </citation>
    <scope>NUCLEOTIDE SEQUENCE [LARGE SCALE GENOMIC DNA]</scope>
    <source>
        <strain evidence="1 2">DSM 17723</strain>
    </source>
</reference>
<accession>A0ABT9Z6J6</accession>
<dbReference type="Proteomes" id="UP001232245">
    <property type="component" value="Unassembled WGS sequence"/>
</dbReference>
<name>A0ABT9Z6J6_9BACI</name>
<organism evidence="1 2">
    <name type="scientific">Metabacillus niabensis</name>
    <dbReference type="NCBI Taxonomy" id="324854"/>
    <lineage>
        <taxon>Bacteria</taxon>
        <taxon>Bacillati</taxon>
        <taxon>Bacillota</taxon>
        <taxon>Bacilli</taxon>
        <taxon>Bacillales</taxon>
        <taxon>Bacillaceae</taxon>
        <taxon>Metabacillus</taxon>
    </lineage>
</organism>
<dbReference type="RefSeq" id="WP_095299140.1">
    <property type="nucleotide sequence ID" value="NZ_CADEPK010000434.1"/>
</dbReference>
<evidence type="ECO:0000313" key="1">
    <source>
        <dbReference type="EMBL" id="MDQ0226910.1"/>
    </source>
</evidence>
<keyword evidence="2" id="KW-1185">Reference proteome</keyword>
<proteinExistence type="predicted"/>
<sequence>MVKEKELLTEEELKIVDKLEAEMFYAPTRMHMNFYKNEIQKIISQAKRRKQILAKCSNEALV</sequence>
<protein>
    <submittedName>
        <fullName evidence="1">Uncharacterized protein</fullName>
    </submittedName>
</protein>
<comment type="caution">
    <text evidence="1">The sequence shown here is derived from an EMBL/GenBank/DDBJ whole genome shotgun (WGS) entry which is preliminary data.</text>
</comment>
<dbReference type="EMBL" id="JAUSTZ010000007">
    <property type="protein sequence ID" value="MDQ0226910.1"/>
    <property type="molecule type" value="Genomic_DNA"/>
</dbReference>
<evidence type="ECO:0000313" key="2">
    <source>
        <dbReference type="Proteomes" id="UP001232245"/>
    </source>
</evidence>
<gene>
    <name evidence="1" type="ORF">J2S02_003255</name>
</gene>